<feature type="compositionally biased region" description="Low complexity" evidence="1">
    <location>
        <begin position="1"/>
        <end position="57"/>
    </location>
</feature>
<dbReference type="EMBL" id="JAACJM010000021">
    <property type="protein sequence ID" value="KAF5366844.1"/>
    <property type="molecule type" value="Genomic_DNA"/>
</dbReference>
<dbReference type="Proteomes" id="UP000559256">
    <property type="component" value="Unassembled WGS sequence"/>
</dbReference>
<name>A0A8H5GKM9_9AGAR</name>
<comment type="caution">
    <text evidence="2">The sequence shown here is derived from an EMBL/GenBank/DDBJ whole genome shotgun (WGS) entry which is preliminary data.</text>
</comment>
<accession>A0A8H5GKM9</accession>
<dbReference type="AlphaFoldDB" id="A0A8H5GKM9"/>
<feature type="region of interest" description="Disordered" evidence="1">
    <location>
        <begin position="1"/>
        <end position="60"/>
    </location>
</feature>
<sequence>MSSASRAKSSRQARSSWSSSPSSSPSLSSSQSPSSSSSSSQASGPFPSTPTSPVVTVPEPPVYNATELSYPADASTLTLPAPENPDTYHDGIQDSAWDLNYSYSHEQVQFDTFPNMTYPAYEAGPALEGASSNFTTFDETTGEMYDMGGFNSDGYFTYTAQNWGNYQLDPFTNGSDLGNYFPSMELDVSVETDFVHAPPAADLSSLAQPSEVDPALAAMGELFMATTTYPSIISF</sequence>
<evidence type="ECO:0000256" key="1">
    <source>
        <dbReference type="SAM" id="MobiDB-lite"/>
    </source>
</evidence>
<proteinExistence type="predicted"/>
<organism evidence="2 3">
    <name type="scientific">Tetrapyrgos nigripes</name>
    <dbReference type="NCBI Taxonomy" id="182062"/>
    <lineage>
        <taxon>Eukaryota</taxon>
        <taxon>Fungi</taxon>
        <taxon>Dikarya</taxon>
        <taxon>Basidiomycota</taxon>
        <taxon>Agaricomycotina</taxon>
        <taxon>Agaricomycetes</taxon>
        <taxon>Agaricomycetidae</taxon>
        <taxon>Agaricales</taxon>
        <taxon>Marasmiineae</taxon>
        <taxon>Marasmiaceae</taxon>
        <taxon>Tetrapyrgos</taxon>
    </lineage>
</organism>
<keyword evidence="3" id="KW-1185">Reference proteome</keyword>
<protein>
    <submittedName>
        <fullName evidence="2">Uncharacterized protein</fullName>
    </submittedName>
</protein>
<evidence type="ECO:0000313" key="3">
    <source>
        <dbReference type="Proteomes" id="UP000559256"/>
    </source>
</evidence>
<evidence type="ECO:0000313" key="2">
    <source>
        <dbReference type="EMBL" id="KAF5366844.1"/>
    </source>
</evidence>
<gene>
    <name evidence="2" type="ORF">D9758_006482</name>
</gene>
<reference evidence="2 3" key="1">
    <citation type="journal article" date="2020" name="ISME J.">
        <title>Uncovering the hidden diversity of litter-decomposition mechanisms in mushroom-forming fungi.</title>
        <authorList>
            <person name="Floudas D."/>
            <person name="Bentzer J."/>
            <person name="Ahren D."/>
            <person name="Johansson T."/>
            <person name="Persson P."/>
            <person name="Tunlid A."/>
        </authorList>
    </citation>
    <scope>NUCLEOTIDE SEQUENCE [LARGE SCALE GENOMIC DNA]</scope>
    <source>
        <strain evidence="2 3">CBS 291.85</strain>
    </source>
</reference>